<name>A0ABR0CFK0_PURLI</name>
<comment type="caution">
    <text evidence="2">The sequence shown here is derived from an EMBL/GenBank/DDBJ whole genome shotgun (WGS) entry which is preliminary data.</text>
</comment>
<gene>
    <name evidence="2" type="ORF">Purlil1_721</name>
</gene>
<dbReference type="EMBL" id="JAWRVI010000002">
    <property type="protein sequence ID" value="KAK4095025.1"/>
    <property type="molecule type" value="Genomic_DNA"/>
</dbReference>
<feature type="region of interest" description="Disordered" evidence="1">
    <location>
        <begin position="1"/>
        <end position="29"/>
    </location>
</feature>
<keyword evidence="3" id="KW-1185">Reference proteome</keyword>
<evidence type="ECO:0000313" key="3">
    <source>
        <dbReference type="Proteomes" id="UP001287286"/>
    </source>
</evidence>
<evidence type="ECO:0000313" key="2">
    <source>
        <dbReference type="EMBL" id="KAK4095025.1"/>
    </source>
</evidence>
<dbReference type="Proteomes" id="UP001287286">
    <property type="component" value="Unassembled WGS sequence"/>
</dbReference>
<feature type="region of interest" description="Disordered" evidence="1">
    <location>
        <begin position="60"/>
        <end position="89"/>
    </location>
</feature>
<feature type="compositionally biased region" description="Acidic residues" evidence="1">
    <location>
        <begin position="10"/>
        <end position="20"/>
    </location>
</feature>
<evidence type="ECO:0000256" key="1">
    <source>
        <dbReference type="SAM" id="MobiDB-lite"/>
    </source>
</evidence>
<sequence length="99" mass="10486">MHSMGGGTEAGDEEEEEGEDPANVAPCVRDAGEQGYRNISTAWLTVWLALLASGWLGPSRDSYSDSPKLRPGDGVNSSTTSPRPGHYPSSCAVAYTRTL</sequence>
<proteinExistence type="predicted"/>
<accession>A0ABR0CFK0</accession>
<reference evidence="2 3" key="1">
    <citation type="journal article" date="2024" name="Microbiol. Resour. Announc.">
        <title>Genome annotations for the ascomycete fungi Trichoderma harzianum, Trichoderma aggressivum, and Purpureocillium lilacinum.</title>
        <authorList>
            <person name="Beijen E.P.W."/>
            <person name="Ohm R.A."/>
        </authorList>
    </citation>
    <scope>NUCLEOTIDE SEQUENCE [LARGE SCALE GENOMIC DNA]</scope>
    <source>
        <strain evidence="2 3">CBS 150709</strain>
    </source>
</reference>
<organism evidence="2 3">
    <name type="scientific">Purpureocillium lilacinum</name>
    <name type="common">Paecilomyces lilacinus</name>
    <dbReference type="NCBI Taxonomy" id="33203"/>
    <lineage>
        <taxon>Eukaryota</taxon>
        <taxon>Fungi</taxon>
        <taxon>Dikarya</taxon>
        <taxon>Ascomycota</taxon>
        <taxon>Pezizomycotina</taxon>
        <taxon>Sordariomycetes</taxon>
        <taxon>Hypocreomycetidae</taxon>
        <taxon>Hypocreales</taxon>
        <taxon>Ophiocordycipitaceae</taxon>
        <taxon>Purpureocillium</taxon>
    </lineage>
</organism>
<protein>
    <submittedName>
        <fullName evidence="2">Uncharacterized protein</fullName>
    </submittedName>
</protein>